<keyword evidence="8" id="KW-1185">Reference proteome</keyword>
<evidence type="ECO:0000259" key="6">
    <source>
        <dbReference type="PROSITE" id="PS50279"/>
    </source>
</evidence>
<feature type="domain" description="BPTI/Kunitz inhibitor" evidence="6">
    <location>
        <begin position="161"/>
        <end position="211"/>
    </location>
</feature>
<dbReference type="InterPro" id="IPR002223">
    <property type="entry name" value="Kunitz_BPTI"/>
</dbReference>
<dbReference type="FunFam" id="4.10.410.10:FF:000020">
    <property type="entry name" value="Collagen, type VI, alpha 3"/>
    <property type="match status" value="2"/>
</dbReference>
<reference evidence="7 8" key="1">
    <citation type="journal article" date="2021" name="Elife">
        <title>Chloroplast acquisition without the gene transfer in kleptoplastic sea slugs, Plakobranchus ocellatus.</title>
        <authorList>
            <person name="Maeda T."/>
            <person name="Takahashi S."/>
            <person name="Yoshida T."/>
            <person name="Shimamura S."/>
            <person name="Takaki Y."/>
            <person name="Nagai Y."/>
            <person name="Toyoda A."/>
            <person name="Suzuki Y."/>
            <person name="Arimoto A."/>
            <person name="Ishii H."/>
            <person name="Satoh N."/>
            <person name="Nishiyama T."/>
            <person name="Hasebe M."/>
            <person name="Maruyama T."/>
            <person name="Minagawa J."/>
            <person name="Obokata J."/>
            <person name="Shigenobu S."/>
        </authorList>
    </citation>
    <scope>NUCLEOTIDE SEQUENCE [LARGE SCALE GENOMIC DNA]</scope>
</reference>
<feature type="signal peptide" evidence="5">
    <location>
        <begin position="1"/>
        <end position="32"/>
    </location>
</feature>
<dbReference type="GO" id="GO:0048019">
    <property type="term" value="F:receptor antagonist activity"/>
    <property type="evidence" value="ECO:0007669"/>
    <property type="project" value="TreeGrafter"/>
</dbReference>
<comment type="subcellular location">
    <subcellularLocation>
        <location evidence="1">Secreted</location>
    </subcellularLocation>
</comment>
<dbReference type="Pfam" id="PF00014">
    <property type="entry name" value="Kunitz_BPTI"/>
    <property type="match status" value="2"/>
</dbReference>
<feature type="chain" id="PRO_5043562456" evidence="5">
    <location>
        <begin position="33"/>
        <end position="228"/>
    </location>
</feature>
<dbReference type="Proteomes" id="UP000762676">
    <property type="component" value="Unassembled WGS sequence"/>
</dbReference>
<protein>
    <submittedName>
        <fullName evidence="7">Papilin</fullName>
    </submittedName>
</protein>
<name>A0AAV4GEG5_9GAST</name>
<dbReference type="SUPFAM" id="SSF57362">
    <property type="entry name" value="BPTI-like"/>
    <property type="match status" value="2"/>
</dbReference>
<evidence type="ECO:0000256" key="2">
    <source>
        <dbReference type="ARBA" id="ARBA00022525"/>
    </source>
</evidence>
<dbReference type="EMBL" id="BMAT01004921">
    <property type="protein sequence ID" value="GFR83425.1"/>
    <property type="molecule type" value="Genomic_DNA"/>
</dbReference>
<dbReference type="InterPro" id="IPR020901">
    <property type="entry name" value="Prtase_inh_Kunz-CS"/>
</dbReference>
<comment type="caution">
    <text evidence="7">The sequence shown here is derived from an EMBL/GenBank/DDBJ whole genome shotgun (WGS) entry which is preliminary data.</text>
</comment>
<dbReference type="GO" id="GO:0005615">
    <property type="term" value="C:extracellular space"/>
    <property type="evidence" value="ECO:0007669"/>
    <property type="project" value="TreeGrafter"/>
</dbReference>
<dbReference type="GO" id="GO:0050431">
    <property type="term" value="F:transforming growth factor beta binding"/>
    <property type="evidence" value="ECO:0007669"/>
    <property type="project" value="TreeGrafter"/>
</dbReference>
<sequence>MEPQTKESFWRLSMPTVFAIVAFSCVVSISRSEPTNPICLQPTHTGYCGNWTLMYSFHKSVNSCRKFYYSGCEGNENRFTSMKLCHEACEPHKVKKPKVAESVLSNYTTLTDSNFSDNSSSLSSSSSASYPNGTELGTVSKDHFIPLGKNKSGHQLQEDVCKLSSDKGPCFKWEINWYFNHTLGLCKRFWYGGCSGNANRFENKTDCMSACQQSTGKLFSPLFYFCFF</sequence>
<dbReference type="PROSITE" id="PS00280">
    <property type="entry name" value="BPTI_KUNITZ_1"/>
    <property type="match status" value="2"/>
</dbReference>
<evidence type="ECO:0000256" key="5">
    <source>
        <dbReference type="SAM" id="SignalP"/>
    </source>
</evidence>
<evidence type="ECO:0000313" key="7">
    <source>
        <dbReference type="EMBL" id="GFR83425.1"/>
    </source>
</evidence>
<evidence type="ECO:0000256" key="3">
    <source>
        <dbReference type="ARBA" id="ARBA00022729"/>
    </source>
</evidence>
<proteinExistence type="predicted"/>
<dbReference type="PROSITE" id="PS50279">
    <property type="entry name" value="BPTI_KUNITZ_2"/>
    <property type="match status" value="2"/>
</dbReference>
<dbReference type="GO" id="GO:0004867">
    <property type="term" value="F:serine-type endopeptidase inhibitor activity"/>
    <property type="evidence" value="ECO:0007669"/>
    <property type="project" value="InterPro"/>
</dbReference>
<keyword evidence="4" id="KW-1015">Disulfide bond</keyword>
<dbReference type="PRINTS" id="PR00759">
    <property type="entry name" value="BASICPTASE"/>
</dbReference>
<evidence type="ECO:0000256" key="4">
    <source>
        <dbReference type="ARBA" id="ARBA00023157"/>
    </source>
</evidence>
<dbReference type="PANTHER" id="PTHR45938:SF11">
    <property type="entry name" value="WAP, KAZAL, IMMUNOGLOBULIN, KUNITZ AND NTR DOMAIN-CONTAINING PROTEIN 2-LIKE"/>
    <property type="match status" value="1"/>
</dbReference>
<accession>A0AAV4GEG5</accession>
<evidence type="ECO:0000256" key="1">
    <source>
        <dbReference type="ARBA" id="ARBA00004613"/>
    </source>
</evidence>
<organism evidence="7 8">
    <name type="scientific">Elysia marginata</name>
    <dbReference type="NCBI Taxonomy" id="1093978"/>
    <lineage>
        <taxon>Eukaryota</taxon>
        <taxon>Metazoa</taxon>
        <taxon>Spiralia</taxon>
        <taxon>Lophotrochozoa</taxon>
        <taxon>Mollusca</taxon>
        <taxon>Gastropoda</taxon>
        <taxon>Heterobranchia</taxon>
        <taxon>Euthyneura</taxon>
        <taxon>Panpulmonata</taxon>
        <taxon>Sacoglossa</taxon>
        <taxon>Placobranchoidea</taxon>
        <taxon>Plakobranchidae</taxon>
        <taxon>Elysia</taxon>
    </lineage>
</organism>
<dbReference type="Gene3D" id="4.10.410.10">
    <property type="entry name" value="Pancreatic trypsin inhibitor Kunitz domain"/>
    <property type="match status" value="2"/>
</dbReference>
<dbReference type="InterPro" id="IPR036880">
    <property type="entry name" value="Kunitz_BPTI_sf"/>
</dbReference>
<dbReference type="PROSITE" id="PS51257">
    <property type="entry name" value="PROKAR_LIPOPROTEIN"/>
    <property type="match status" value="1"/>
</dbReference>
<evidence type="ECO:0000313" key="8">
    <source>
        <dbReference type="Proteomes" id="UP000762676"/>
    </source>
</evidence>
<dbReference type="AlphaFoldDB" id="A0AAV4GEG5"/>
<feature type="domain" description="BPTI/Kunitz inhibitor" evidence="6">
    <location>
        <begin position="39"/>
        <end position="89"/>
    </location>
</feature>
<dbReference type="SMART" id="SM00131">
    <property type="entry name" value="KU"/>
    <property type="match status" value="2"/>
</dbReference>
<keyword evidence="2" id="KW-0964">Secreted</keyword>
<gene>
    <name evidence="7" type="ORF">ElyMa_002390800</name>
</gene>
<dbReference type="PANTHER" id="PTHR45938">
    <property type="entry name" value="ACP24A4-RELATED"/>
    <property type="match status" value="1"/>
</dbReference>
<keyword evidence="3 5" id="KW-0732">Signal</keyword>